<keyword evidence="1" id="KW-0732">Signal</keyword>
<feature type="chain" id="PRO_5037635511" description="DUF1566 domain-containing protein" evidence="1">
    <location>
        <begin position="20"/>
        <end position="246"/>
    </location>
</feature>
<dbReference type="PROSITE" id="PS51257">
    <property type="entry name" value="PROKAR_LIPOPROTEIN"/>
    <property type="match status" value="1"/>
</dbReference>
<comment type="caution">
    <text evidence="2">The sequence shown here is derived from an EMBL/GenBank/DDBJ whole genome shotgun (WGS) entry which is preliminary data.</text>
</comment>
<dbReference type="EMBL" id="JADIMJ010000065">
    <property type="protein sequence ID" value="MBO8453952.1"/>
    <property type="molecule type" value="Genomic_DNA"/>
</dbReference>
<feature type="signal peptide" evidence="1">
    <location>
        <begin position="1"/>
        <end position="19"/>
    </location>
</feature>
<evidence type="ECO:0008006" key="4">
    <source>
        <dbReference type="Google" id="ProtNLM"/>
    </source>
</evidence>
<proteinExistence type="predicted"/>
<dbReference type="AlphaFoldDB" id="A0A940IGG3"/>
<reference evidence="2" key="2">
    <citation type="journal article" date="2021" name="PeerJ">
        <title>Extensive microbial diversity within the chicken gut microbiome revealed by metagenomics and culture.</title>
        <authorList>
            <person name="Gilroy R."/>
            <person name="Ravi A."/>
            <person name="Getino M."/>
            <person name="Pursley I."/>
            <person name="Horton D.L."/>
            <person name="Alikhan N.F."/>
            <person name="Baker D."/>
            <person name="Gharbi K."/>
            <person name="Hall N."/>
            <person name="Watson M."/>
            <person name="Adriaenssens E.M."/>
            <person name="Foster-Nyarko E."/>
            <person name="Jarju S."/>
            <person name="Secka A."/>
            <person name="Antonio M."/>
            <person name="Oren A."/>
            <person name="Chaudhuri R.R."/>
            <person name="La Ragione R."/>
            <person name="Hildebrand F."/>
            <person name="Pallen M.J."/>
        </authorList>
    </citation>
    <scope>NUCLEOTIDE SEQUENCE</scope>
    <source>
        <strain evidence="2">F1-3629</strain>
    </source>
</reference>
<name>A0A940IGG3_9BACT</name>
<gene>
    <name evidence="2" type="ORF">IAC07_04410</name>
</gene>
<reference evidence="2" key="1">
    <citation type="submission" date="2020-10" db="EMBL/GenBank/DDBJ databases">
        <authorList>
            <person name="Gilroy R."/>
        </authorList>
    </citation>
    <scope>NUCLEOTIDE SEQUENCE</scope>
    <source>
        <strain evidence="2">F1-3629</strain>
    </source>
</reference>
<evidence type="ECO:0000313" key="2">
    <source>
        <dbReference type="EMBL" id="MBO8453952.1"/>
    </source>
</evidence>
<accession>A0A940IGG3</accession>
<protein>
    <recommendedName>
        <fullName evidence="4">DUF1566 domain-containing protein</fullName>
    </recommendedName>
</protein>
<evidence type="ECO:0000313" key="3">
    <source>
        <dbReference type="Proteomes" id="UP000771749"/>
    </source>
</evidence>
<dbReference type="Proteomes" id="UP000771749">
    <property type="component" value="Unassembled WGS sequence"/>
</dbReference>
<sequence>MRKTLYFIMAVAAAAGVLAGCGKEPLPDSGGNGSGTGEPDTDNPAVEEPVYSIGDWYEKGFLKGVVFNVDETGEHGYIMATDEIVTVWSYVNENVMYGMPAPNGDYNCALIREMDNWNDNYPGFAWADSKNVLGLNNWYVPSSQEMALIYAAFKGHVPDGAEDENAIVSSRAEGSSGMTEEECMAWFNSCLTSHGGVPLDDVLYWTSGELGPQIAYAFDMATGTNTLEQEKIYKTKEYPFRAISRF</sequence>
<evidence type="ECO:0000256" key="1">
    <source>
        <dbReference type="SAM" id="SignalP"/>
    </source>
</evidence>
<organism evidence="2 3">
    <name type="scientific">Candidatus Cryptobacteroides gallistercoris</name>
    <dbReference type="NCBI Taxonomy" id="2840765"/>
    <lineage>
        <taxon>Bacteria</taxon>
        <taxon>Pseudomonadati</taxon>
        <taxon>Bacteroidota</taxon>
        <taxon>Bacteroidia</taxon>
        <taxon>Bacteroidales</taxon>
        <taxon>Candidatus Cryptobacteroides</taxon>
    </lineage>
</organism>